<dbReference type="SUPFAM" id="SSF55729">
    <property type="entry name" value="Acyl-CoA N-acyltransferases (Nat)"/>
    <property type="match status" value="1"/>
</dbReference>
<name>A0ABS2UGZ1_9LEPT</name>
<dbReference type="EMBL" id="JAFFPU010000075">
    <property type="protein sequence ID" value="MBM9579414.1"/>
    <property type="molecule type" value="Genomic_DNA"/>
</dbReference>
<proteinExistence type="predicted"/>
<dbReference type="Gene3D" id="3.40.630.30">
    <property type="match status" value="1"/>
</dbReference>
<reference evidence="2 3" key="1">
    <citation type="submission" date="2021-02" db="EMBL/GenBank/DDBJ databases">
        <title>Leptospira ainlahdjerensis sp. nov., Leptospira ainazelensis sp. nov., Leptospira abararensis sp. nov. and Leptospira chreensis sp. nov., four new species isolated from water sources in Algeria.</title>
        <authorList>
            <person name="Amara Korba A."/>
            <person name="Kainiu M."/>
            <person name="Vincent A.T."/>
            <person name="Mariet J.-F."/>
            <person name="Veyrier F.J."/>
            <person name="Goarant C."/>
            <person name="Picardeau M."/>
        </authorList>
    </citation>
    <scope>NUCLEOTIDE SEQUENCE [LARGE SCALE GENOMIC DNA]</scope>
    <source>
        <strain evidence="2 3">201903070</strain>
    </source>
</reference>
<evidence type="ECO:0000259" key="1">
    <source>
        <dbReference type="PROSITE" id="PS51186"/>
    </source>
</evidence>
<dbReference type="InterPro" id="IPR016181">
    <property type="entry name" value="Acyl_CoA_acyltransferase"/>
</dbReference>
<keyword evidence="3" id="KW-1185">Reference proteome</keyword>
<accession>A0ABS2UGZ1</accession>
<comment type="caution">
    <text evidence="2">The sequence shown here is derived from an EMBL/GenBank/DDBJ whole genome shotgun (WGS) entry which is preliminary data.</text>
</comment>
<dbReference type="Proteomes" id="UP000724686">
    <property type="component" value="Unassembled WGS sequence"/>
</dbReference>
<protein>
    <submittedName>
        <fullName evidence="2">GNAT family N-acetyltransferase</fullName>
    </submittedName>
</protein>
<evidence type="ECO:0000313" key="3">
    <source>
        <dbReference type="Proteomes" id="UP000724686"/>
    </source>
</evidence>
<evidence type="ECO:0000313" key="2">
    <source>
        <dbReference type="EMBL" id="MBM9579414.1"/>
    </source>
</evidence>
<dbReference type="RefSeq" id="WP_205281352.1">
    <property type="nucleotide sequence ID" value="NZ_JAFFPU010000075.1"/>
</dbReference>
<sequence>MTSDVFEIAKNYTDLHGTLSTLLNCPILDRENFIFYSNVDSNWFTRIVLKETLSPISLKEEILKLKEDGYSSDVLDFLPSRDHENILKELGYKDCNGQLGMYLSGEPILFDKNNFRNNLNIRKIESDEELKNWLKIVNASFESDDRENLYLKLLDQNSFRIFGGFIDQSLVTTGMTFFNGKSFGLYSITTDPQRRGFGYASVLVNNILEELRKEFSGIIILHATEMGKKIYENFGFKKSMLLRHWS</sequence>
<organism evidence="2 3">
    <name type="scientific">Leptospira ainlahdjerensis</name>
    <dbReference type="NCBI Taxonomy" id="2810033"/>
    <lineage>
        <taxon>Bacteria</taxon>
        <taxon>Pseudomonadati</taxon>
        <taxon>Spirochaetota</taxon>
        <taxon>Spirochaetia</taxon>
        <taxon>Leptospirales</taxon>
        <taxon>Leptospiraceae</taxon>
        <taxon>Leptospira</taxon>
    </lineage>
</organism>
<dbReference type="Pfam" id="PF13527">
    <property type="entry name" value="Acetyltransf_9"/>
    <property type="match status" value="1"/>
</dbReference>
<gene>
    <name evidence="2" type="ORF">JWG45_19920</name>
</gene>
<dbReference type="InterPro" id="IPR000182">
    <property type="entry name" value="GNAT_dom"/>
</dbReference>
<dbReference type="PROSITE" id="PS51186">
    <property type="entry name" value="GNAT"/>
    <property type="match status" value="1"/>
</dbReference>
<feature type="domain" description="N-acetyltransferase" evidence="1">
    <location>
        <begin position="119"/>
        <end position="246"/>
    </location>
</feature>